<organism evidence="1 2">
    <name type="scientific">Klebsiella phage vB_Kpl_K71PH129C1</name>
    <dbReference type="NCBI Taxonomy" id="3071670"/>
    <lineage>
        <taxon>Viruses</taxon>
        <taxon>Duplodnaviria</taxon>
        <taxon>Heunggongvirae</taxon>
        <taxon>Uroviricota</taxon>
        <taxon>Caudoviricetes</taxon>
        <taxon>Autographivirales</taxon>
        <taxon>Autoscriptoviridae</taxon>
        <taxon>Slopekvirinae</taxon>
        <taxon>Drulisvirus</taxon>
        <taxon>Drulisvirus K71PH129C1</taxon>
    </lineage>
</organism>
<accession>A0AAV1MDD4</accession>
<name>A0AAV1MDD4_9CAUD</name>
<dbReference type="EMBL" id="OY978777">
    <property type="protein sequence ID" value="CAK6595857.1"/>
    <property type="molecule type" value="Genomic_DNA"/>
</dbReference>
<sequence length="77" mass="8574">MVLFKELDVGARFFVCGGFELQKVQATPDYNAVLLEFGKSTEVWVTLPDDERTYPDEGAVRAAYPEAASLDWECGLP</sequence>
<proteinExistence type="predicted"/>
<dbReference type="Proteomes" id="UP001497640">
    <property type="component" value="Chromosome"/>
</dbReference>
<evidence type="ECO:0000313" key="2">
    <source>
        <dbReference type="Proteomes" id="UP001497640"/>
    </source>
</evidence>
<protein>
    <submittedName>
        <fullName evidence="1">Uncharacterized protein</fullName>
    </submittedName>
</protein>
<keyword evidence="2" id="KW-1185">Reference proteome</keyword>
<reference evidence="1 2" key="1">
    <citation type="submission" date="2023-10" db="EMBL/GenBank/DDBJ databases">
        <authorList>
            <person name="Robby Concha-Eloko"/>
            <person name="Pilar Barberan- Martinez"/>
            <person name="Rafael Sanjuan"/>
            <person name="Pilar Domingo-Calap"/>
        </authorList>
    </citation>
    <scope>NUCLEOTIDE SEQUENCE [LARGE SCALE GENOMIC DNA]</scope>
</reference>
<gene>
    <name evidence="1" type="ORF">K71PH129C1_LOCUS31</name>
</gene>
<evidence type="ECO:0000313" key="1">
    <source>
        <dbReference type="EMBL" id="CAK6595857.1"/>
    </source>
</evidence>